<sequence length="37" mass="4351">MVLDDLNHFPAGYLDNMETAPNGTRSYRSYLSCKKWR</sequence>
<name>A0ABM8Y4J0_9BURK</name>
<dbReference type="EMBL" id="CAJZAF010000098">
    <property type="protein sequence ID" value="CAG9187706.1"/>
    <property type="molecule type" value="Genomic_DNA"/>
</dbReference>
<comment type="caution">
    <text evidence="1">The sequence shown here is derived from an EMBL/GenBank/DDBJ whole genome shotgun (WGS) entry which is preliminary data.</text>
</comment>
<accession>A0ABM8Y4J0</accession>
<evidence type="ECO:0000313" key="2">
    <source>
        <dbReference type="Proteomes" id="UP000701702"/>
    </source>
</evidence>
<gene>
    <name evidence="1" type="ORF">LMG23994_07151</name>
</gene>
<reference evidence="1 2" key="1">
    <citation type="submission" date="2021-08" db="EMBL/GenBank/DDBJ databases">
        <authorList>
            <person name="Peeters C."/>
        </authorList>
    </citation>
    <scope>NUCLEOTIDE SEQUENCE [LARGE SCALE GENOMIC DNA]</scope>
    <source>
        <strain evidence="1 2">LMG 23994</strain>
    </source>
</reference>
<protein>
    <submittedName>
        <fullName evidence="1">Uncharacterized protein</fullName>
    </submittedName>
</protein>
<dbReference type="Proteomes" id="UP000701702">
    <property type="component" value="Unassembled WGS sequence"/>
</dbReference>
<keyword evidence="2" id="KW-1185">Reference proteome</keyword>
<organism evidence="1 2">
    <name type="scientific">Cupriavidus pinatubonensis</name>
    <dbReference type="NCBI Taxonomy" id="248026"/>
    <lineage>
        <taxon>Bacteria</taxon>
        <taxon>Pseudomonadati</taxon>
        <taxon>Pseudomonadota</taxon>
        <taxon>Betaproteobacteria</taxon>
        <taxon>Burkholderiales</taxon>
        <taxon>Burkholderiaceae</taxon>
        <taxon>Cupriavidus</taxon>
    </lineage>
</organism>
<proteinExistence type="predicted"/>
<evidence type="ECO:0000313" key="1">
    <source>
        <dbReference type="EMBL" id="CAG9187706.1"/>
    </source>
</evidence>